<dbReference type="Gene3D" id="3.50.50.60">
    <property type="entry name" value="FAD/NAD(P)-binding domain"/>
    <property type="match status" value="1"/>
</dbReference>
<dbReference type="GO" id="GO:0140907">
    <property type="term" value="F:flavin-dependent halogenase activity"/>
    <property type="evidence" value="ECO:0007669"/>
    <property type="project" value="UniProtKB-ARBA"/>
</dbReference>
<dbReference type="Proteomes" id="UP000308652">
    <property type="component" value="Unassembled WGS sequence"/>
</dbReference>
<organism evidence="3 4">
    <name type="scientific">Crucibulum laeve</name>
    <dbReference type="NCBI Taxonomy" id="68775"/>
    <lineage>
        <taxon>Eukaryota</taxon>
        <taxon>Fungi</taxon>
        <taxon>Dikarya</taxon>
        <taxon>Basidiomycota</taxon>
        <taxon>Agaricomycotina</taxon>
        <taxon>Agaricomycetes</taxon>
        <taxon>Agaricomycetidae</taxon>
        <taxon>Agaricales</taxon>
        <taxon>Agaricineae</taxon>
        <taxon>Nidulariaceae</taxon>
        <taxon>Crucibulum</taxon>
    </lineage>
</organism>
<comment type="catalytic activity">
    <reaction evidence="2">
        <text>melleolide F + FADH2 + chloride + O2 = 6'-chloromelleolide F + FAD + 2 H2O + H(+)</text>
        <dbReference type="Rhea" id="RHEA:67160"/>
        <dbReference type="ChEBI" id="CHEBI:15377"/>
        <dbReference type="ChEBI" id="CHEBI:15378"/>
        <dbReference type="ChEBI" id="CHEBI:15379"/>
        <dbReference type="ChEBI" id="CHEBI:17996"/>
        <dbReference type="ChEBI" id="CHEBI:57692"/>
        <dbReference type="ChEBI" id="CHEBI:58307"/>
        <dbReference type="ChEBI" id="CHEBI:167712"/>
        <dbReference type="ChEBI" id="CHEBI:167713"/>
    </reaction>
    <physiologicalReaction direction="left-to-right" evidence="2">
        <dbReference type="Rhea" id="RHEA:67161"/>
    </physiologicalReaction>
</comment>
<dbReference type="InterPro" id="IPR006905">
    <property type="entry name" value="Flavin_halogenase"/>
</dbReference>
<protein>
    <recommendedName>
        <fullName evidence="5">FAD/NAD(P)-binding domain-containing protein</fullName>
    </recommendedName>
</protein>
<keyword evidence="4" id="KW-1185">Reference proteome</keyword>
<dbReference type="STRING" id="68775.A0A5C3M0S8"/>
<dbReference type="Pfam" id="PF04820">
    <property type="entry name" value="Trp_halogenase"/>
    <property type="match status" value="1"/>
</dbReference>
<sequence length="397" mass="44403">MVEATTQEYEKFDVIIVGGGLAGCSTALSIRRSYPRASILLLDDTDPTAFKIGESLPAEGKKVLAYLSPQLLARFADDLSNDTHVRCTGNAFAWNTEELEEKYAILNLFGMGWHLDRAKFDQALRDVGAAEGVKIVRGSFLDVRRGEGPYVWNVTGKNIGSQSTTAFQSRIVVDASGRKASLARKLGAKTIKRDTLLALYTIFHLTAGVEDPDYRTIIEASESGWWYTSQLPNSKRVVVYHTDESDPTSRIARKQDGFLNLLHSETSHISTLILEQKYDLLRDSGIQHPRCTVACSSYLEPCCDQGAPSEWYAVGDAAMAFDPLSSQGMITALKMGCIVGDAIGRQLEALQPVVETRNVVDNYMLVRAKYEKEKLYFYRQVDRFNGEFWRRRQESTH</sequence>
<dbReference type="InterPro" id="IPR036188">
    <property type="entry name" value="FAD/NAD-bd_sf"/>
</dbReference>
<comment type="similarity">
    <text evidence="1">Belongs to the flavin-dependent halogenase family.</text>
</comment>
<evidence type="ECO:0000313" key="4">
    <source>
        <dbReference type="Proteomes" id="UP000308652"/>
    </source>
</evidence>
<dbReference type="PANTHER" id="PTHR43747">
    <property type="entry name" value="FAD-BINDING PROTEIN"/>
    <property type="match status" value="1"/>
</dbReference>
<dbReference type="GO" id="GO:0004497">
    <property type="term" value="F:monooxygenase activity"/>
    <property type="evidence" value="ECO:0007669"/>
    <property type="project" value="InterPro"/>
</dbReference>
<reference evidence="3 4" key="1">
    <citation type="journal article" date="2019" name="Nat. Ecol. Evol.">
        <title>Megaphylogeny resolves global patterns of mushroom evolution.</title>
        <authorList>
            <person name="Varga T."/>
            <person name="Krizsan K."/>
            <person name="Foldi C."/>
            <person name="Dima B."/>
            <person name="Sanchez-Garcia M."/>
            <person name="Sanchez-Ramirez S."/>
            <person name="Szollosi G.J."/>
            <person name="Szarkandi J.G."/>
            <person name="Papp V."/>
            <person name="Albert L."/>
            <person name="Andreopoulos W."/>
            <person name="Angelini C."/>
            <person name="Antonin V."/>
            <person name="Barry K.W."/>
            <person name="Bougher N.L."/>
            <person name="Buchanan P."/>
            <person name="Buyck B."/>
            <person name="Bense V."/>
            <person name="Catcheside P."/>
            <person name="Chovatia M."/>
            <person name="Cooper J."/>
            <person name="Damon W."/>
            <person name="Desjardin D."/>
            <person name="Finy P."/>
            <person name="Geml J."/>
            <person name="Haridas S."/>
            <person name="Hughes K."/>
            <person name="Justo A."/>
            <person name="Karasinski D."/>
            <person name="Kautmanova I."/>
            <person name="Kiss B."/>
            <person name="Kocsube S."/>
            <person name="Kotiranta H."/>
            <person name="LaButti K.M."/>
            <person name="Lechner B.E."/>
            <person name="Liimatainen K."/>
            <person name="Lipzen A."/>
            <person name="Lukacs Z."/>
            <person name="Mihaltcheva S."/>
            <person name="Morgado L.N."/>
            <person name="Niskanen T."/>
            <person name="Noordeloos M.E."/>
            <person name="Ohm R.A."/>
            <person name="Ortiz-Santana B."/>
            <person name="Ovrebo C."/>
            <person name="Racz N."/>
            <person name="Riley R."/>
            <person name="Savchenko A."/>
            <person name="Shiryaev A."/>
            <person name="Soop K."/>
            <person name="Spirin V."/>
            <person name="Szebenyi C."/>
            <person name="Tomsovsky M."/>
            <person name="Tulloss R.E."/>
            <person name="Uehling J."/>
            <person name="Grigoriev I.V."/>
            <person name="Vagvolgyi C."/>
            <person name="Papp T."/>
            <person name="Martin F.M."/>
            <person name="Miettinen O."/>
            <person name="Hibbett D.S."/>
            <person name="Nagy L.G."/>
        </authorList>
    </citation>
    <scope>NUCLEOTIDE SEQUENCE [LARGE SCALE GENOMIC DNA]</scope>
    <source>
        <strain evidence="3 4">CBS 166.37</strain>
    </source>
</reference>
<evidence type="ECO:0000313" key="3">
    <source>
        <dbReference type="EMBL" id="TFK38752.1"/>
    </source>
</evidence>
<dbReference type="AlphaFoldDB" id="A0A5C3M0S8"/>
<dbReference type="GO" id="GO:0044550">
    <property type="term" value="P:secondary metabolite biosynthetic process"/>
    <property type="evidence" value="ECO:0007669"/>
    <property type="project" value="UniProtKB-ARBA"/>
</dbReference>
<evidence type="ECO:0000256" key="2">
    <source>
        <dbReference type="ARBA" id="ARBA00049364"/>
    </source>
</evidence>
<evidence type="ECO:0000256" key="1">
    <source>
        <dbReference type="ARBA" id="ARBA00005706"/>
    </source>
</evidence>
<dbReference type="EMBL" id="ML213602">
    <property type="protein sequence ID" value="TFK38752.1"/>
    <property type="molecule type" value="Genomic_DNA"/>
</dbReference>
<dbReference type="OrthoDB" id="2647594at2759"/>
<name>A0A5C3M0S8_9AGAR</name>
<dbReference type="PANTHER" id="PTHR43747:SF1">
    <property type="entry name" value="SLR1998 PROTEIN"/>
    <property type="match status" value="1"/>
</dbReference>
<dbReference type="SUPFAM" id="SSF51905">
    <property type="entry name" value="FAD/NAD(P)-binding domain"/>
    <property type="match status" value="1"/>
</dbReference>
<proteinExistence type="inferred from homology"/>
<dbReference type="InterPro" id="IPR050816">
    <property type="entry name" value="Flavin-dep_Halogenase_NPB"/>
</dbReference>
<accession>A0A5C3M0S8</accession>
<gene>
    <name evidence="3" type="ORF">BDQ12DRAFT_651084</name>
</gene>
<dbReference type="Gene3D" id="3.30.9.100">
    <property type="match status" value="1"/>
</dbReference>
<evidence type="ECO:0008006" key="5">
    <source>
        <dbReference type="Google" id="ProtNLM"/>
    </source>
</evidence>